<evidence type="ECO:0000313" key="1">
    <source>
        <dbReference type="EMBL" id="KAF7505203.1"/>
    </source>
</evidence>
<dbReference type="EMBL" id="JAACFV010000116">
    <property type="protein sequence ID" value="KAF7505203.1"/>
    <property type="molecule type" value="Genomic_DNA"/>
</dbReference>
<accession>A0A8H7A9X4</accession>
<name>A0A8H7A9X4_9EURO</name>
<dbReference type="InterPro" id="IPR027417">
    <property type="entry name" value="P-loop_NTPase"/>
</dbReference>
<dbReference type="AlphaFoldDB" id="A0A8H7A9X4"/>
<evidence type="ECO:0000313" key="2">
    <source>
        <dbReference type="Proteomes" id="UP000606974"/>
    </source>
</evidence>
<protein>
    <recommendedName>
        <fullName evidence="3">DNA2/NAM7 helicase helicase domain-containing protein</fullName>
    </recommendedName>
</protein>
<evidence type="ECO:0008006" key="3">
    <source>
        <dbReference type="Google" id="ProtNLM"/>
    </source>
</evidence>
<reference evidence="1" key="1">
    <citation type="submission" date="2020-02" db="EMBL/GenBank/DDBJ databases">
        <authorList>
            <person name="Palmer J.M."/>
        </authorList>
    </citation>
    <scope>NUCLEOTIDE SEQUENCE</scope>
    <source>
        <strain evidence="1">EPUS1.4</strain>
        <tissue evidence="1">Thallus</tissue>
    </source>
</reference>
<gene>
    <name evidence="1" type="ORF">GJ744_001193</name>
</gene>
<dbReference type="OrthoDB" id="4150118at2759"/>
<dbReference type="Proteomes" id="UP000606974">
    <property type="component" value="Unassembled WGS sequence"/>
</dbReference>
<sequence>MVIDEAARPTEPEIWTVFAHYAPIGRLLIGDTRQLGPHVQSPFALKKGEENPNGFASQQGLSYMGRLESNGFSVTTLTEQNWAVPGISATYNNAFYHIPL</sequence>
<dbReference type="Gene3D" id="3.40.50.300">
    <property type="entry name" value="P-loop containing nucleotide triphosphate hydrolases"/>
    <property type="match status" value="1"/>
</dbReference>
<keyword evidence="2" id="KW-1185">Reference proteome</keyword>
<organism evidence="1 2">
    <name type="scientific">Endocarpon pusillum</name>
    <dbReference type="NCBI Taxonomy" id="364733"/>
    <lineage>
        <taxon>Eukaryota</taxon>
        <taxon>Fungi</taxon>
        <taxon>Dikarya</taxon>
        <taxon>Ascomycota</taxon>
        <taxon>Pezizomycotina</taxon>
        <taxon>Eurotiomycetes</taxon>
        <taxon>Chaetothyriomycetidae</taxon>
        <taxon>Verrucariales</taxon>
        <taxon>Verrucariaceae</taxon>
        <taxon>Endocarpon</taxon>
    </lineage>
</organism>
<comment type="caution">
    <text evidence="1">The sequence shown here is derived from an EMBL/GenBank/DDBJ whole genome shotgun (WGS) entry which is preliminary data.</text>
</comment>
<proteinExistence type="predicted"/>